<comment type="similarity">
    <text evidence="1">Belongs to the archease family.</text>
</comment>
<dbReference type="Proteomes" id="UP001165136">
    <property type="component" value="Unassembled WGS sequence"/>
</dbReference>
<evidence type="ECO:0000313" key="6">
    <source>
        <dbReference type="EMBL" id="GLY68855.1"/>
    </source>
</evidence>
<reference evidence="6" key="1">
    <citation type="submission" date="2023-03" db="EMBL/GenBank/DDBJ databases">
        <title>Amycolatopsis taiwanensis NBRC 103393.</title>
        <authorList>
            <person name="Ichikawa N."/>
            <person name="Sato H."/>
            <person name="Tonouchi N."/>
        </authorList>
    </citation>
    <scope>NUCLEOTIDE SEQUENCE</scope>
    <source>
        <strain evidence="6">NBRC 103393</strain>
    </source>
</reference>
<proteinExistence type="inferred from homology"/>
<comment type="caution">
    <text evidence="6">The sequence shown here is derived from an EMBL/GenBank/DDBJ whole genome shotgun (WGS) entry which is preliminary data.</text>
</comment>
<feature type="domain" description="Archease" evidence="5">
    <location>
        <begin position="19"/>
        <end position="146"/>
    </location>
</feature>
<sequence>MTTGKPDESRPGRTGRRLHRADLRIEAWAPTREECVAEAVRALVGSFLGRTVLPATATVSFDVTGATDAELLRAVLHSVILRLTLVNEIPMLTRVRPTVTGLRVRYDMVDAGAIVPAGALPKAVSTHPVRCERTRRGWWCSARIDV</sequence>
<accession>A0A9W6VHM4</accession>
<dbReference type="InterPro" id="IPR023572">
    <property type="entry name" value="Archease_dom"/>
</dbReference>
<evidence type="ECO:0000256" key="1">
    <source>
        <dbReference type="ARBA" id="ARBA00007963"/>
    </source>
</evidence>
<dbReference type="GO" id="GO:0046872">
    <property type="term" value="F:metal ion binding"/>
    <property type="evidence" value="ECO:0007669"/>
    <property type="project" value="UniProtKB-KW"/>
</dbReference>
<dbReference type="RefSeq" id="WP_043843095.1">
    <property type="nucleotide sequence ID" value="NZ_BSTI01000013.1"/>
</dbReference>
<evidence type="ECO:0000256" key="2">
    <source>
        <dbReference type="ARBA" id="ARBA00022694"/>
    </source>
</evidence>
<keyword evidence="2" id="KW-0819">tRNA processing</keyword>
<dbReference type="InterPro" id="IPR036820">
    <property type="entry name" value="Archease_dom_sf"/>
</dbReference>
<gene>
    <name evidence="6" type="ORF">Atai01_54740</name>
</gene>
<dbReference type="GO" id="GO:0008033">
    <property type="term" value="P:tRNA processing"/>
    <property type="evidence" value="ECO:0007669"/>
    <property type="project" value="UniProtKB-KW"/>
</dbReference>
<name>A0A9W6VHM4_9PSEU</name>
<dbReference type="SUPFAM" id="SSF69819">
    <property type="entry name" value="MTH1598-like"/>
    <property type="match status" value="1"/>
</dbReference>
<keyword evidence="7" id="KW-1185">Reference proteome</keyword>
<evidence type="ECO:0000256" key="4">
    <source>
        <dbReference type="ARBA" id="ARBA00022837"/>
    </source>
</evidence>
<evidence type="ECO:0000259" key="5">
    <source>
        <dbReference type="Pfam" id="PF01951"/>
    </source>
</evidence>
<dbReference type="Gene3D" id="3.55.10.10">
    <property type="entry name" value="Archease domain"/>
    <property type="match status" value="1"/>
</dbReference>
<keyword evidence="4" id="KW-0106">Calcium</keyword>
<dbReference type="Pfam" id="PF01951">
    <property type="entry name" value="Archease"/>
    <property type="match status" value="1"/>
</dbReference>
<evidence type="ECO:0000256" key="3">
    <source>
        <dbReference type="ARBA" id="ARBA00022723"/>
    </source>
</evidence>
<dbReference type="AlphaFoldDB" id="A0A9W6VHM4"/>
<dbReference type="EMBL" id="BSTI01000013">
    <property type="protein sequence ID" value="GLY68855.1"/>
    <property type="molecule type" value="Genomic_DNA"/>
</dbReference>
<organism evidence="6 7">
    <name type="scientific">Amycolatopsis taiwanensis</name>
    <dbReference type="NCBI Taxonomy" id="342230"/>
    <lineage>
        <taxon>Bacteria</taxon>
        <taxon>Bacillati</taxon>
        <taxon>Actinomycetota</taxon>
        <taxon>Actinomycetes</taxon>
        <taxon>Pseudonocardiales</taxon>
        <taxon>Pseudonocardiaceae</taxon>
        <taxon>Amycolatopsis</taxon>
    </lineage>
</organism>
<keyword evidence="3" id="KW-0479">Metal-binding</keyword>
<evidence type="ECO:0000313" key="7">
    <source>
        <dbReference type="Proteomes" id="UP001165136"/>
    </source>
</evidence>
<protein>
    <recommendedName>
        <fullName evidence="5">Archease domain-containing protein</fullName>
    </recommendedName>
</protein>